<feature type="region of interest" description="Disordered" evidence="1">
    <location>
        <begin position="1"/>
        <end position="35"/>
    </location>
</feature>
<evidence type="ECO:0000256" key="1">
    <source>
        <dbReference type="SAM" id="MobiDB-lite"/>
    </source>
</evidence>
<name>A0A183DMI0_9BILA</name>
<protein>
    <submittedName>
        <fullName evidence="2">Histone domain-containing protein</fullName>
    </submittedName>
</protein>
<reference evidence="2" key="1">
    <citation type="submission" date="2016-06" db="UniProtKB">
        <authorList>
            <consortium name="WormBaseParasite"/>
        </authorList>
    </citation>
    <scope>IDENTIFICATION</scope>
</reference>
<proteinExistence type="predicted"/>
<feature type="compositionally biased region" description="Basic and acidic residues" evidence="1">
    <location>
        <begin position="1"/>
        <end position="13"/>
    </location>
</feature>
<sequence>LKVRDTTSKEKSTPKGGGNQSNNAKQRKLDEPKYRELKKPLDKTYQKSLQQLALFAVPKVIL</sequence>
<organism evidence="2">
    <name type="scientific">Gongylonema pulchrum</name>
    <dbReference type="NCBI Taxonomy" id="637853"/>
    <lineage>
        <taxon>Eukaryota</taxon>
        <taxon>Metazoa</taxon>
        <taxon>Ecdysozoa</taxon>
        <taxon>Nematoda</taxon>
        <taxon>Chromadorea</taxon>
        <taxon>Rhabditida</taxon>
        <taxon>Spirurina</taxon>
        <taxon>Spiruromorpha</taxon>
        <taxon>Spiruroidea</taxon>
        <taxon>Gongylonematidae</taxon>
        <taxon>Gongylonema</taxon>
    </lineage>
</organism>
<dbReference type="AlphaFoldDB" id="A0A183DMI0"/>
<evidence type="ECO:0000313" key="2">
    <source>
        <dbReference type="WBParaSite" id="GPUH_0000993201-mRNA-1"/>
    </source>
</evidence>
<accession>A0A183DMI0</accession>
<dbReference type="WBParaSite" id="GPUH_0000993201-mRNA-1">
    <property type="protein sequence ID" value="GPUH_0000993201-mRNA-1"/>
    <property type="gene ID" value="GPUH_0000993201"/>
</dbReference>